<gene>
    <name evidence="2" type="ORF">HPLM_LOCUS1481</name>
</gene>
<dbReference type="AlphaFoldDB" id="A0A3P7SPC9"/>
<reference evidence="2 3" key="1">
    <citation type="submission" date="2018-11" db="EMBL/GenBank/DDBJ databases">
        <authorList>
            <consortium name="Pathogen Informatics"/>
        </authorList>
    </citation>
    <scope>NUCLEOTIDE SEQUENCE [LARGE SCALE GENOMIC DNA]</scope>
    <source>
        <strain evidence="2 3">MHpl1</strain>
    </source>
</reference>
<dbReference type="STRING" id="6290.A0A3P7SPC9"/>
<feature type="compositionally biased region" description="Low complexity" evidence="1">
    <location>
        <begin position="109"/>
        <end position="120"/>
    </location>
</feature>
<evidence type="ECO:0000313" key="3">
    <source>
        <dbReference type="Proteomes" id="UP000268014"/>
    </source>
</evidence>
<evidence type="ECO:0000256" key="1">
    <source>
        <dbReference type="SAM" id="MobiDB-lite"/>
    </source>
</evidence>
<feature type="compositionally biased region" description="Basic and acidic residues" evidence="1">
    <location>
        <begin position="18"/>
        <end position="41"/>
    </location>
</feature>
<organism evidence="2 3">
    <name type="scientific">Haemonchus placei</name>
    <name type="common">Barber's pole worm</name>
    <dbReference type="NCBI Taxonomy" id="6290"/>
    <lineage>
        <taxon>Eukaryota</taxon>
        <taxon>Metazoa</taxon>
        <taxon>Ecdysozoa</taxon>
        <taxon>Nematoda</taxon>
        <taxon>Chromadorea</taxon>
        <taxon>Rhabditida</taxon>
        <taxon>Rhabditina</taxon>
        <taxon>Rhabditomorpha</taxon>
        <taxon>Strongyloidea</taxon>
        <taxon>Trichostrongylidae</taxon>
        <taxon>Haemonchus</taxon>
    </lineage>
</organism>
<proteinExistence type="predicted"/>
<protein>
    <submittedName>
        <fullName evidence="2">Uncharacterized protein</fullName>
    </submittedName>
</protein>
<dbReference type="Proteomes" id="UP000268014">
    <property type="component" value="Unassembled WGS sequence"/>
</dbReference>
<sequence>MAKIEADKNLKKKVVPKTKVEPEKAAEPKRTVRKIVKDKPQEAAAPVPSFATVPKPATAAATPKTAAVAATAPKSAASTAAAAPASAAPKAPAATKAAAVAEPKKAESTAPKTAAPVAKPLSTQKPTIPKNDVVVNDDNYDLFEAATNVATRRRKSLAEIQARREQQGAAVAAAKSGIEQKEAAQSTAKPGPKGDGAAATKIRNALANATNVRKPETPSPKPEGEKQMKRYAGRRKTQEIVNESAEPKMKKRKQMYKRNRFIRDPHDIDVLLGWDKENTFEKMEQMFMLASKDRINRPPQKKRKRGHGSKIWISDLTDIDKIYKASEIRDIIASANV</sequence>
<dbReference type="EMBL" id="UZAF01001977">
    <property type="protein sequence ID" value="VDO09751.1"/>
    <property type="molecule type" value="Genomic_DNA"/>
</dbReference>
<keyword evidence="3" id="KW-1185">Reference proteome</keyword>
<dbReference type="OrthoDB" id="5874817at2759"/>
<accession>A0A3P7SPC9</accession>
<name>A0A3P7SPC9_HAEPC</name>
<feature type="region of interest" description="Disordered" evidence="1">
    <location>
        <begin position="171"/>
        <end position="237"/>
    </location>
</feature>
<feature type="compositionally biased region" description="Low complexity" evidence="1">
    <location>
        <begin position="187"/>
        <end position="201"/>
    </location>
</feature>
<feature type="compositionally biased region" description="Low complexity" evidence="1">
    <location>
        <begin position="51"/>
        <end position="101"/>
    </location>
</feature>
<feature type="region of interest" description="Disordered" evidence="1">
    <location>
        <begin position="1"/>
        <end position="134"/>
    </location>
</feature>
<evidence type="ECO:0000313" key="2">
    <source>
        <dbReference type="EMBL" id="VDO09751.1"/>
    </source>
</evidence>